<keyword evidence="1" id="KW-0694">RNA-binding</keyword>
<dbReference type="SUPFAM" id="SSF54928">
    <property type="entry name" value="RNA-binding domain, RBD"/>
    <property type="match status" value="1"/>
</dbReference>
<name>B8LNT1_PICSI</name>
<dbReference type="InterPro" id="IPR035979">
    <property type="entry name" value="RBD_domain_sf"/>
</dbReference>
<accession>B8LNT1</accession>
<dbReference type="PANTHER" id="PTHR32343:SF26">
    <property type="entry name" value="RNA-BINDING (RRM_RBD_RNP MOTIFS) FAMILY PROTEIN"/>
    <property type="match status" value="1"/>
</dbReference>
<dbReference type="Pfam" id="PF00076">
    <property type="entry name" value="RRM_1"/>
    <property type="match status" value="1"/>
</dbReference>
<evidence type="ECO:0000259" key="2">
    <source>
        <dbReference type="PROSITE" id="PS50102"/>
    </source>
</evidence>
<dbReference type="PANTHER" id="PTHR32343">
    <property type="entry name" value="SERINE/ARGININE-RICH SPLICING FACTOR"/>
    <property type="match status" value="1"/>
</dbReference>
<dbReference type="SMART" id="SM00360">
    <property type="entry name" value="RRM"/>
    <property type="match status" value="1"/>
</dbReference>
<dbReference type="GO" id="GO:0003723">
    <property type="term" value="F:RNA binding"/>
    <property type="evidence" value="ECO:0007669"/>
    <property type="project" value="UniProtKB-UniRule"/>
</dbReference>
<evidence type="ECO:0000256" key="1">
    <source>
        <dbReference type="PROSITE-ProRule" id="PRU00176"/>
    </source>
</evidence>
<proteinExistence type="evidence at transcript level"/>
<dbReference type="AlphaFoldDB" id="B8LNT1"/>
<dbReference type="Gene3D" id="3.30.70.330">
    <property type="match status" value="1"/>
</dbReference>
<dbReference type="CDD" id="cd12269">
    <property type="entry name" value="RRM_Vip1_like"/>
    <property type="match status" value="1"/>
</dbReference>
<dbReference type="InterPro" id="IPR000504">
    <property type="entry name" value="RRM_dom"/>
</dbReference>
<evidence type="ECO:0000313" key="3">
    <source>
        <dbReference type="EMBL" id="ABR17311.1"/>
    </source>
</evidence>
<dbReference type="InterPro" id="IPR034360">
    <property type="entry name" value="Vip1-like_RRM_plant"/>
</dbReference>
<dbReference type="InterPro" id="IPR012677">
    <property type="entry name" value="Nucleotide-bd_a/b_plait_sf"/>
</dbReference>
<dbReference type="PROSITE" id="PS50102">
    <property type="entry name" value="RRM"/>
    <property type="match status" value="1"/>
</dbReference>
<organism evidence="3">
    <name type="scientific">Picea sitchensis</name>
    <name type="common">Sitka spruce</name>
    <name type="synonym">Pinus sitchensis</name>
    <dbReference type="NCBI Taxonomy" id="3332"/>
    <lineage>
        <taxon>Eukaryota</taxon>
        <taxon>Viridiplantae</taxon>
        <taxon>Streptophyta</taxon>
        <taxon>Embryophyta</taxon>
        <taxon>Tracheophyta</taxon>
        <taxon>Spermatophyta</taxon>
        <taxon>Pinopsida</taxon>
        <taxon>Pinidae</taxon>
        <taxon>Conifers I</taxon>
        <taxon>Pinales</taxon>
        <taxon>Pinaceae</taxon>
        <taxon>Picea</taxon>
    </lineage>
</organism>
<reference evidence="3" key="1">
    <citation type="submission" date="2007-06" db="EMBL/GenBank/DDBJ databases">
        <title>Full length cDNA sequences from Sitka Spruce (Picea sitchensis).</title>
        <authorList>
            <person name="Ralph S.G."/>
            <person name="Chun H.E."/>
            <person name="Liao N."/>
            <person name="Ali J."/>
            <person name="Reid K."/>
            <person name="Kolosova N."/>
            <person name="Cooper N."/>
            <person name="Cullis C."/>
            <person name="Jancsik S."/>
            <person name="Moore R."/>
            <person name="Mayo M."/>
            <person name="Wagner S."/>
            <person name="Holt R.A."/>
            <person name="Jones S.J.M."/>
            <person name="Marra M.A."/>
            <person name="Ritland C.E."/>
            <person name="Ritland K."/>
            <person name="Bohlmann J."/>
        </authorList>
    </citation>
    <scope>NUCLEOTIDE SEQUENCE</scope>
    <source>
        <tissue evidence="3">Green portion of the leader tissue</tissue>
    </source>
</reference>
<protein>
    <recommendedName>
        <fullName evidence="2">RRM domain-containing protein</fullName>
    </recommendedName>
</protein>
<sequence length="245" mass="26349">MHRTEIMQSYTVQVMNLSPNATEQHVRDFFSHSGTIESVELERAGEEAQVAFVTFKEPYAVETAVLMSGATIVDQRVCIVSWGGSEQSFDLWNSPSWRLEHEYEDPEASYFVRTPGGAATTAQEVVTSMLSKGYVLGKDALSKAKSFDETHQVTASAAAKVASLGKRIGINDKISAGAEAVRAVENKYHVSEKTKSMLLVAEQTVSTAGTAVVNSRYFTAGALWVSGVLEKAAQAAADLGSKGTT</sequence>
<dbReference type="EMBL" id="EF677489">
    <property type="protein sequence ID" value="ABR17311.1"/>
    <property type="molecule type" value="mRNA"/>
</dbReference>
<feature type="domain" description="RRM" evidence="2">
    <location>
        <begin position="10"/>
        <end position="85"/>
    </location>
</feature>